<feature type="compositionally biased region" description="Low complexity" evidence="1">
    <location>
        <begin position="71"/>
        <end position="138"/>
    </location>
</feature>
<organism evidence="3 4">
    <name type="scientific">Isoptericola halotolerans</name>
    <dbReference type="NCBI Taxonomy" id="300560"/>
    <lineage>
        <taxon>Bacteria</taxon>
        <taxon>Bacillati</taxon>
        <taxon>Actinomycetota</taxon>
        <taxon>Actinomycetes</taxon>
        <taxon>Micrococcales</taxon>
        <taxon>Promicromonosporaceae</taxon>
        <taxon>Isoptericola</taxon>
    </lineage>
</organism>
<keyword evidence="2" id="KW-0472">Membrane</keyword>
<keyword evidence="2" id="KW-1133">Transmembrane helix</keyword>
<keyword evidence="2" id="KW-0812">Transmembrane</keyword>
<dbReference type="Proteomes" id="UP000239895">
    <property type="component" value="Unassembled WGS sequence"/>
</dbReference>
<feature type="region of interest" description="Disordered" evidence="1">
    <location>
        <begin position="197"/>
        <end position="233"/>
    </location>
</feature>
<proteinExistence type="predicted"/>
<reference evidence="3 4" key="1">
    <citation type="submission" date="2018-03" db="EMBL/GenBank/DDBJ databases">
        <title>Comparative analysis of microorganisms from saline springs in Andes Mountain Range, Colombia.</title>
        <authorList>
            <person name="Rubin E."/>
        </authorList>
    </citation>
    <scope>NUCLEOTIDE SEQUENCE [LARGE SCALE GENOMIC DNA]</scope>
    <source>
        <strain evidence="3 4">CG 23</strain>
    </source>
</reference>
<protein>
    <submittedName>
        <fullName evidence="3">Uncharacterized protein</fullName>
    </submittedName>
</protein>
<feature type="transmembrane region" description="Helical" evidence="2">
    <location>
        <begin position="165"/>
        <end position="187"/>
    </location>
</feature>
<keyword evidence="4" id="KW-1185">Reference proteome</keyword>
<evidence type="ECO:0000256" key="2">
    <source>
        <dbReference type="SAM" id="Phobius"/>
    </source>
</evidence>
<feature type="compositionally biased region" description="Pro residues" evidence="1">
    <location>
        <begin position="1"/>
        <end position="14"/>
    </location>
</feature>
<evidence type="ECO:0000313" key="3">
    <source>
        <dbReference type="EMBL" id="PRZ07568.1"/>
    </source>
</evidence>
<dbReference type="RefSeq" id="WP_106266512.1">
    <property type="nucleotide sequence ID" value="NZ_PVTX01000004.1"/>
</dbReference>
<name>A0ABX5EEY9_9MICO</name>
<comment type="caution">
    <text evidence="3">The sequence shown here is derived from an EMBL/GenBank/DDBJ whole genome shotgun (WGS) entry which is preliminary data.</text>
</comment>
<evidence type="ECO:0000313" key="4">
    <source>
        <dbReference type="Proteomes" id="UP000239895"/>
    </source>
</evidence>
<dbReference type="EMBL" id="PVTX01000004">
    <property type="protein sequence ID" value="PRZ07568.1"/>
    <property type="molecule type" value="Genomic_DNA"/>
</dbReference>
<feature type="compositionally biased region" description="Pro residues" evidence="1">
    <location>
        <begin position="55"/>
        <end position="68"/>
    </location>
</feature>
<feature type="region of interest" description="Disordered" evidence="1">
    <location>
        <begin position="1"/>
        <end position="158"/>
    </location>
</feature>
<gene>
    <name evidence="3" type="ORF">BCL65_1045</name>
</gene>
<sequence length="343" mass="35378">MSGNVPPPPPPPGPASQGYGDDSSREPVRRPSAAAAPPSFAPGTPPDARATGSPSPAPSPHAPIPPAPNRAEAAPTQVQQPQPASAPQQPQYTAPVRQPAYQPAVYQQPVYEQAHHQQPPQGPPQQYGYTPQQYAYQQPAPPPGTAQHPTTPAGKRRGKRLTPGWIAFIAADAILIVVAVVFAVNVLGGSDLAPVDAAAQPSAGTSQEAQDDAEGDDGQEAADDPGASVSTFASPSRNISCEVFENQVSCAIAELNQQPAPVEGCDGTTGYVVTLDGQGKVALPCVAGADKPKKAPKKLDEVPYGESVTEGDFTCSSEQDGMYCQHDPTGKGFSLARAGVGTY</sequence>
<evidence type="ECO:0000256" key="1">
    <source>
        <dbReference type="SAM" id="MobiDB-lite"/>
    </source>
</evidence>
<feature type="compositionally biased region" description="Acidic residues" evidence="1">
    <location>
        <begin position="209"/>
        <end position="223"/>
    </location>
</feature>
<accession>A0ABX5EEY9</accession>